<proteinExistence type="predicted"/>
<gene>
    <name evidence="2" type="ORF">LIER_07123</name>
</gene>
<dbReference type="EMBL" id="BAABME010001077">
    <property type="protein sequence ID" value="GAA0147419.1"/>
    <property type="molecule type" value="Genomic_DNA"/>
</dbReference>
<organism evidence="2 3">
    <name type="scientific">Lithospermum erythrorhizon</name>
    <name type="common">Purple gromwell</name>
    <name type="synonym">Lithospermum officinale var. erythrorhizon</name>
    <dbReference type="NCBI Taxonomy" id="34254"/>
    <lineage>
        <taxon>Eukaryota</taxon>
        <taxon>Viridiplantae</taxon>
        <taxon>Streptophyta</taxon>
        <taxon>Embryophyta</taxon>
        <taxon>Tracheophyta</taxon>
        <taxon>Spermatophyta</taxon>
        <taxon>Magnoliopsida</taxon>
        <taxon>eudicotyledons</taxon>
        <taxon>Gunneridae</taxon>
        <taxon>Pentapetalae</taxon>
        <taxon>asterids</taxon>
        <taxon>lamiids</taxon>
        <taxon>Boraginales</taxon>
        <taxon>Boraginaceae</taxon>
        <taxon>Boraginoideae</taxon>
        <taxon>Lithospermeae</taxon>
        <taxon>Lithospermum</taxon>
    </lineage>
</organism>
<dbReference type="AlphaFoldDB" id="A0AAV3P6W4"/>
<reference evidence="2 3" key="1">
    <citation type="submission" date="2024-01" db="EMBL/GenBank/DDBJ databases">
        <title>The complete chloroplast genome sequence of Lithospermum erythrorhizon: insights into the phylogenetic relationship among Boraginaceae species and the maternal lineages of purple gromwells.</title>
        <authorList>
            <person name="Okada T."/>
            <person name="Watanabe K."/>
        </authorList>
    </citation>
    <scope>NUCLEOTIDE SEQUENCE [LARGE SCALE GENOMIC DNA]</scope>
</reference>
<evidence type="ECO:0000256" key="1">
    <source>
        <dbReference type="SAM" id="MobiDB-lite"/>
    </source>
</evidence>
<keyword evidence="3" id="KW-1185">Reference proteome</keyword>
<comment type="caution">
    <text evidence="2">The sequence shown here is derived from an EMBL/GenBank/DDBJ whole genome shotgun (WGS) entry which is preliminary data.</text>
</comment>
<feature type="compositionally biased region" description="Basic and acidic residues" evidence="1">
    <location>
        <begin position="1"/>
        <end position="18"/>
    </location>
</feature>
<accession>A0AAV3P6W4</accession>
<dbReference type="Proteomes" id="UP001454036">
    <property type="component" value="Unassembled WGS sequence"/>
</dbReference>
<name>A0AAV3P6W4_LITER</name>
<feature type="region of interest" description="Disordered" evidence="1">
    <location>
        <begin position="1"/>
        <end position="30"/>
    </location>
</feature>
<evidence type="ECO:0000313" key="3">
    <source>
        <dbReference type="Proteomes" id="UP001454036"/>
    </source>
</evidence>
<protein>
    <submittedName>
        <fullName evidence="2">Uncharacterized protein</fullName>
    </submittedName>
</protein>
<evidence type="ECO:0000313" key="2">
    <source>
        <dbReference type="EMBL" id="GAA0147419.1"/>
    </source>
</evidence>
<sequence length="104" mass="10435">MEKYSLKFSKSSKEKGTGKESQMTVETASGGSHVLIADVPSCDGPALEVGGGALGVEEGVDVGFAWAVSGLRTAKGCAENISVNGRDPSPGASFSVLAILSATS</sequence>